<dbReference type="Proteomes" id="UP000722485">
    <property type="component" value="Unassembled WGS sequence"/>
</dbReference>
<sequence length="495" mass="54293">MPSIQQTPWSSIDEIVASLRLRPRLPDRYRAKLGRRASRDASRFYACLNIWPWDLVPQYSYDTYWGVSILENLAILARYVSQDAKLTVTDLRKQLIMSMIIRSGEGEVKLQCQDARNVRAEFLDKSDDRDGGGDNWNEGVEDKDEDNDEDEDEEPISTPASSNQPSDPSSSSSVSRCGLPQRIPSYPISTLQQTPPQSPSDCITAACSPPLVTVSGKPRSKSPLKRPRPSPTIGSSPPAKRPRLSESSKPIKSSLSLLARASLSQRSPGIGPGGLPSIALVYSQMLVNAAEPNESTPKPGSIHESLLPAITNFITQLDCLIDYVSCALETADAELESKLIECQEITNRERFSEENIDRATQALRSAQRHHSTLVAEADEFEKTAISLRGMGNNSQSPCLPQLQTAIDAYGSQIRTKREEAAAQEAIVHSCATDVDEAKTLAKGSADIVAKLNMEKLDLGQNLDNEKARWNVLANVKTMMLGLERTIPSLEDMASS</sequence>
<accession>A0A9P5LEJ4</accession>
<gene>
    <name evidence="2" type="ORF">G7Z17_g2395</name>
</gene>
<feature type="compositionally biased region" description="Basic and acidic residues" evidence="1">
    <location>
        <begin position="123"/>
        <end position="132"/>
    </location>
</feature>
<feature type="compositionally biased region" description="Acidic residues" evidence="1">
    <location>
        <begin position="139"/>
        <end position="155"/>
    </location>
</feature>
<dbReference type="EMBL" id="JAANBB010000023">
    <property type="protein sequence ID" value="KAF7555200.1"/>
    <property type="molecule type" value="Genomic_DNA"/>
</dbReference>
<feature type="compositionally biased region" description="Basic residues" evidence="1">
    <location>
        <begin position="218"/>
        <end position="228"/>
    </location>
</feature>
<feature type="compositionally biased region" description="Polar residues" evidence="1">
    <location>
        <begin position="187"/>
        <end position="201"/>
    </location>
</feature>
<feature type="compositionally biased region" description="Low complexity" evidence="1">
    <location>
        <begin position="159"/>
        <end position="175"/>
    </location>
</feature>
<feature type="region of interest" description="Disordered" evidence="1">
    <location>
        <begin position="123"/>
        <end position="251"/>
    </location>
</feature>
<dbReference type="OrthoDB" id="5094051at2759"/>
<evidence type="ECO:0000313" key="3">
    <source>
        <dbReference type="Proteomes" id="UP000722485"/>
    </source>
</evidence>
<organism evidence="2 3">
    <name type="scientific">Cylindrodendrum hubeiense</name>
    <dbReference type="NCBI Taxonomy" id="595255"/>
    <lineage>
        <taxon>Eukaryota</taxon>
        <taxon>Fungi</taxon>
        <taxon>Dikarya</taxon>
        <taxon>Ascomycota</taxon>
        <taxon>Pezizomycotina</taxon>
        <taxon>Sordariomycetes</taxon>
        <taxon>Hypocreomycetidae</taxon>
        <taxon>Hypocreales</taxon>
        <taxon>Nectriaceae</taxon>
        <taxon>Cylindrodendrum</taxon>
    </lineage>
</organism>
<protein>
    <submittedName>
        <fullName evidence="2">Uncharacterized protein</fullName>
    </submittedName>
</protein>
<keyword evidence="3" id="KW-1185">Reference proteome</keyword>
<dbReference type="AlphaFoldDB" id="A0A9P5LEJ4"/>
<proteinExistence type="predicted"/>
<name>A0A9P5LEJ4_9HYPO</name>
<comment type="caution">
    <text evidence="2">The sequence shown here is derived from an EMBL/GenBank/DDBJ whole genome shotgun (WGS) entry which is preliminary data.</text>
</comment>
<evidence type="ECO:0000313" key="2">
    <source>
        <dbReference type="EMBL" id="KAF7555200.1"/>
    </source>
</evidence>
<evidence type="ECO:0000256" key="1">
    <source>
        <dbReference type="SAM" id="MobiDB-lite"/>
    </source>
</evidence>
<reference evidence="2" key="1">
    <citation type="submission" date="2020-03" db="EMBL/GenBank/DDBJ databases">
        <title>Draft Genome Sequence of Cylindrodendrum hubeiense.</title>
        <authorList>
            <person name="Buettner E."/>
            <person name="Kellner H."/>
        </authorList>
    </citation>
    <scope>NUCLEOTIDE SEQUENCE</scope>
    <source>
        <strain evidence="2">IHI 201604</strain>
    </source>
</reference>